<dbReference type="CDD" id="cd18886">
    <property type="entry name" value="NUDIX_MutT_Nudt1"/>
    <property type="match status" value="1"/>
</dbReference>
<evidence type="ECO:0000313" key="7">
    <source>
        <dbReference type="EMBL" id="EDM27672.1"/>
    </source>
</evidence>
<dbReference type="PROSITE" id="PS00893">
    <property type="entry name" value="NUDIX_BOX"/>
    <property type="match status" value="1"/>
</dbReference>
<evidence type="ECO:0000256" key="5">
    <source>
        <dbReference type="ARBA" id="ARBA00022842"/>
    </source>
</evidence>
<dbReference type="GO" id="GO:0005737">
    <property type="term" value="C:cytoplasm"/>
    <property type="evidence" value="ECO:0007669"/>
    <property type="project" value="TreeGrafter"/>
</dbReference>
<gene>
    <name evidence="7" type="ORF">LNTAR_20738</name>
</gene>
<keyword evidence="3" id="KW-0479">Metal-binding</keyword>
<dbReference type="Pfam" id="PF00293">
    <property type="entry name" value="NUDIX"/>
    <property type="match status" value="1"/>
</dbReference>
<dbReference type="PRINTS" id="PR01402">
    <property type="entry name" value="MUTATORMUTX"/>
</dbReference>
<dbReference type="RefSeq" id="WP_007278630.1">
    <property type="nucleotide sequence ID" value="NZ_ABCK01000008.1"/>
</dbReference>
<dbReference type="EMBL" id="ABCK01000008">
    <property type="protein sequence ID" value="EDM27672.1"/>
    <property type="molecule type" value="Genomic_DNA"/>
</dbReference>
<dbReference type="InterPro" id="IPR020084">
    <property type="entry name" value="NUDIX_hydrolase_CS"/>
</dbReference>
<dbReference type="Proteomes" id="UP000004947">
    <property type="component" value="Unassembled WGS sequence"/>
</dbReference>
<dbReference type="AlphaFoldDB" id="A6DL70"/>
<comment type="caution">
    <text evidence="7">The sequence shown here is derived from an EMBL/GenBank/DDBJ whole genome shotgun (WGS) entry which is preliminary data.</text>
</comment>
<accession>A6DL70</accession>
<evidence type="ECO:0000256" key="1">
    <source>
        <dbReference type="ARBA" id="ARBA00001946"/>
    </source>
</evidence>
<protein>
    <submittedName>
        <fullName evidence="7">8-oxodGTP nucleoside triphosphatase</fullName>
    </submittedName>
</protein>
<dbReference type="GO" id="GO:0006281">
    <property type="term" value="P:DNA repair"/>
    <property type="evidence" value="ECO:0007669"/>
    <property type="project" value="InterPro"/>
</dbReference>
<reference evidence="7 8" key="1">
    <citation type="journal article" date="2010" name="J. Bacteriol.">
        <title>Genome sequence of Lentisphaera araneosa HTCC2155T, the type species of the order Lentisphaerales in the phylum Lentisphaerae.</title>
        <authorList>
            <person name="Thrash J.C."/>
            <person name="Cho J.C."/>
            <person name="Vergin K.L."/>
            <person name="Morris R.M."/>
            <person name="Giovannoni S.J."/>
        </authorList>
    </citation>
    <scope>NUCLEOTIDE SEQUENCE [LARGE SCALE GENOMIC DNA]</scope>
    <source>
        <strain evidence="7 8">HTCC2155</strain>
    </source>
</reference>
<dbReference type="InterPro" id="IPR003562">
    <property type="entry name" value="Mutator_MutX_prot"/>
</dbReference>
<keyword evidence="5" id="KW-0460">Magnesium</keyword>
<evidence type="ECO:0000256" key="2">
    <source>
        <dbReference type="ARBA" id="ARBA00005582"/>
    </source>
</evidence>
<feature type="domain" description="Nudix hydrolase" evidence="6">
    <location>
        <begin position="3"/>
        <end position="133"/>
    </location>
</feature>
<keyword evidence="4" id="KW-0378">Hydrolase</keyword>
<proteinExistence type="inferred from homology"/>
<evidence type="ECO:0000259" key="6">
    <source>
        <dbReference type="PROSITE" id="PS51462"/>
    </source>
</evidence>
<keyword evidence="8" id="KW-1185">Reference proteome</keyword>
<dbReference type="eggNOG" id="COG1051">
    <property type="taxonomic scope" value="Bacteria"/>
</dbReference>
<comment type="similarity">
    <text evidence="2">Belongs to the Nudix hydrolase family.</text>
</comment>
<dbReference type="InterPro" id="IPR000086">
    <property type="entry name" value="NUDIX_hydrolase_dom"/>
</dbReference>
<dbReference type="SUPFAM" id="SSF55811">
    <property type="entry name" value="Nudix"/>
    <property type="match status" value="1"/>
</dbReference>
<sequence length="165" mass="18845">MKKRIEATLIYLMDNDQVLMLERVKKQGDIHIGKWNGLGGKVELGESIKKCAIRELKEESGLSAEYFDFAGHITFPGFDKHGNDWSVYVFRAYGPSGEMIECDEGELSWVSRDDILSLNLWEGDKHFIPYVLSNKTFFGEFCYQSGELSSYTLDFADYLSGKDLN</sequence>
<dbReference type="Gene3D" id="3.90.79.10">
    <property type="entry name" value="Nucleoside Triphosphate Pyrophosphohydrolase"/>
    <property type="match status" value="1"/>
</dbReference>
<dbReference type="InterPro" id="IPR015797">
    <property type="entry name" value="NUDIX_hydrolase-like_dom_sf"/>
</dbReference>
<evidence type="ECO:0000256" key="3">
    <source>
        <dbReference type="ARBA" id="ARBA00022723"/>
    </source>
</evidence>
<organism evidence="7 8">
    <name type="scientific">Lentisphaera araneosa HTCC2155</name>
    <dbReference type="NCBI Taxonomy" id="313628"/>
    <lineage>
        <taxon>Bacteria</taxon>
        <taxon>Pseudomonadati</taxon>
        <taxon>Lentisphaerota</taxon>
        <taxon>Lentisphaeria</taxon>
        <taxon>Lentisphaerales</taxon>
        <taxon>Lentisphaeraceae</taxon>
        <taxon>Lentisphaera</taxon>
    </lineage>
</organism>
<evidence type="ECO:0000313" key="8">
    <source>
        <dbReference type="Proteomes" id="UP000004947"/>
    </source>
</evidence>
<name>A6DL70_9BACT</name>
<dbReference type="OrthoDB" id="9804563at2"/>
<dbReference type="GO" id="GO:0046872">
    <property type="term" value="F:metal ion binding"/>
    <property type="evidence" value="ECO:0007669"/>
    <property type="project" value="UniProtKB-KW"/>
</dbReference>
<dbReference type="PROSITE" id="PS51462">
    <property type="entry name" value="NUDIX"/>
    <property type="match status" value="1"/>
</dbReference>
<dbReference type="STRING" id="313628.LNTAR_20738"/>
<dbReference type="PANTHER" id="PTHR43758:SF2">
    <property type="entry name" value="OXIDIZED PURINE NUCLEOSIDE TRIPHOSPHATE HYDROLASE"/>
    <property type="match status" value="1"/>
</dbReference>
<evidence type="ECO:0000256" key="4">
    <source>
        <dbReference type="ARBA" id="ARBA00022801"/>
    </source>
</evidence>
<dbReference type="GO" id="GO:0008413">
    <property type="term" value="F:8-oxo-7,8-dihydroguanosine triphosphate pyrophosphatase activity"/>
    <property type="evidence" value="ECO:0007669"/>
    <property type="project" value="InterPro"/>
</dbReference>
<dbReference type="PANTHER" id="PTHR43758">
    <property type="entry name" value="7,8-DIHYDRO-8-OXOGUANINE TRIPHOSPHATASE"/>
    <property type="match status" value="1"/>
</dbReference>
<comment type="cofactor">
    <cofactor evidence="1">
        <name>Mg(2+)</name>
        <dbReference type="ChEBI" id="CHEBI:18420"/>
    </cofactor>
</comment>